<keyword evidence="2" id="KW-0808">Transferase</keyword>
<evidence type="ECO:0000313" key="2">
    <source>
        <dbReference type="EMBL" id="BCS87102.1"/>
    </source>
</evidence>
<dbReference type="Pfam" id="PF13692">
    <property type="entry name" value="Glyco_trans_1_4"/>
    <property type="match status" value="1"/>
</dbReference>
<evidence type="ECO:0000259" key="1">
    <source>
        <dbReference type="Pfam" id="PF13439"/>
    </source>
</evidence>
<proteinExistence type="predicted"/>
<dbReference type="RefSeq" id="WP_229592988.1">
    <property type="nucleotide sequence ID" value="NZ_AP024485.1"/>
</dbReference>
<protein>
    <submittedName>
        <fullName evidence="2">Glycosyl transferase</fullName>
    </submittedName>
</protein>
<sequence length="355" mass="39368">MKVLLLDLGTIMRGGQRQVFYLARFLARTPGFEPMVAVPGNAPLIALLEEAEIPFTRLPSSRDYNPFNIWKLNKLVKTFQPDIVHTNDAKGASLAALIKKHKGGFKLVHSRRVSYRLKPGWSRNKYLLGDALVAVSEEIREVLVSCEIPEDKTSTIHSGIDARMYTEEDRKHPVLTLGAVGALSTQKGFEVLIEALAHLREDPTMPDWQCMIAGDGPLQQELKLQAENLGLAGSILFLGYRDSREVLPEIDILIIPSVDGEGSNAVIKEGWVTKTPVITSDLPSNLELVTHEHDGLVFRNRDASELATAIARIATDAKLATELVRTGTESVSLYTDQTMARQYTTVYKKLLEDPQ</sequence>
<dbReference type="Proteomes" id="UP001053296">
    <property type="component" value="Chromosome"/>
</dbReference>
<dbReference type="InterPro" id="IPR028098">
    <property type="entry name" value="Glyco_trans_4-like_N"/>
</dbReference>
<accession>A0ABM7P2Q8</accession>
<dbReference type="PANTHER" id="PTHR12526">
    <property type="entry name" value="GLYCOSYLTRANSFERASE"/>
    <property type="match status" value="1"/>
</dbReference>
<gene>
    <name evidence="2" type="ORF">PSDVSF_03440</name>
</gene>
<feature type="domain" description="Glycosyltransferase subfamily 4-like N-terminal" evidence="1">
    <location>
        <begin position="13"/>
        <end position="162"/>
    </location>
</feature>
<keyword evidence="3" id="KW-1185">Reference proteome</keyword>
<dbReference type="SUPFAM" id="SSF53756">
    <property type="entry name" value="UDP-Glycosyltransferase/glycogen phosphorylase"/>
    <property type="match status" value="1"/>
</dbReference>
<dbReference type="Pfam" id="PF13439">
    <property type="entry name" value="Glyco_transf_4"/>
    <property type="match status" value="1"/>
</dbReference>
<reference evidence="2" key="1">
    <citation type="journal article" date="2022" name="Arch. Microbiol.">
        <title>Pseudodesulfovibrio sediminis sp. nov., a mesophilic and neutrophilic sulfate-reducing bacterium isolated from sediment of a brackish lake.</title>
        <authorList>
            <person name="Takahashi A."/>
            <person name="Kojima H."/>
            <person name="Watanabe M."/>
            <person name="Fukui M."/>
        </authorList>
    </citation>
    <scope>NUCLEOTIDE SEQUENCE</scope>
    <source>
        <strain evidence="2">SF6</strain>
    </source>
</reference>
<dbReference type="CDD" id="cd03801">
    <property type="entry name" value="GT4_PimA-like"/>
    <property type="match status" value="1"/>
</dbReference>
<evidence type="ECO:0000313" key="3">
    <source>
        <dbReference type="Proteomes" id="UP001053296"/>
    </source>
</evidence>
<organism evidence="2 3">
    <name type="scientific">Pseudodesulfovibrio sediminis</name>
    <dbReference type="NCBI Taxonomy" id="2810563"/>
    <lineage>
        <taxon>Bacteria</taxon>
        <taxon>Pseudomonadati</taxon>
        <taxon>Thermodesulfobacteriota</taxon>
        <taxon>Desulfovibrionia</taxon>
        <taxon>Desulfovibrionales</taxon>
        <taxon>Desulfovibrionaceae</taxon>
    </lineage>
</organism>
<dbReference type="GO" id="GO:0016740">
    <property type="term" value="F:transferase activity"/>
    <property type="evidence" value="ECO:0007669"/>
    <property type="project" value="UniProtKB-KW"/>
</dbReference>
<dbReference type="Gene3D" id="3.40.50.2000">
    <property type="entry name" value="Glycogen Phosphorylase B"/>
    <property type="match status" value="2"/>
</dbReference>
<dbReference type="PANTHER" id="PTHR12526:SF630">
    <property type="entry name" value="GLYCOSYLTRANSFERASE"/>
    <property type="match status" value="1"/>
</dbReference>
<name>A0ABM7P2Q8_9BACT</name>
<dbReference type="EMBL" id="AP024485">
    <property type="protein sequence ID" value="BCS87102.1"/>
    <property type="molecule type" value="Genomic_DNA"/>
</dbReference>